<keyword evidence="5" id="KW-0064">Aspartyl protease</keyword>
<evidence type="ECO:0000259" key="12">
    <source>
        <dbReference type="PROSITE" id="PS50878"/>
    </source>
</evidence>
<dbReference type="Pfam" id="PF00078">
    <property type="entry name" value="RVT_1"/>
    <property type="match status" value="1"/>
</dbReference>
<proteinExistence type="predicted"/>
<evidence type="ECO:0000313" key="14">
    <source>
        <dbReference type="Proteomes" id="UP000614601"/>
    </source>
</evidence>
<evidence type="ECO:0000256" key="4">
    <source>
        <dbReference type="ARBA" id="ARBA00022722"/>
    </source>
</evidence>
<dbReference type="GO" id="GO:0019899">
    <property type="term" value="F:enzyme binding"/>
    <property type="evidence" value="ECO:0007669"/>
    <property type="project" value="UniProtKB-ARBA"/>
</dbReference>
<dbReference type="InterPro" id="IPR021109">
    <property type="entry name" value="Peptidase_aspartic_dom_sf"/>
</dbReference>
<dbReference type="InterPro" id="IPR001878">
    <property type="entry name" value="Znf_CCHC"/>
</dbReference>
<keyword evidence="14" id="KW-1185">Reference proteome</keyword>
<dbReference type="Gene3D" id="2.40.70.10">
    <property type="entry name" value="Acid Proteases"/>
    <property type="match status" value="1"/>
</dbReference>
<dbReference type="GO" id="GO:0016779">
    <property type="term" value="F:nucleotidyltransferase activity"/>
    <property type="evidence" value="ECO:0007669"/>
    <property type="project" value="UniProtKB-KW"/>
</dbReference>
<dbReference type="PANTHER" id="PTHR37984:SF5">
    <property type="entry name" value="PROTEIN NYNRIN-LIKE"/>
    <property type="match status" value="1"/>
</dbReference>
<dbReference type="EMBL" id="CAJFCW020000005">
    <property type="protein sequence ID" value="CAG9118565.1"/>
    <property type="molecule type" value="Genomic_DNA"/>
</dbReference>
<keyword evidence="7" id="KW-0238">DNA-binding</keyword>
<dbReference type="GO" id="GO:0003677">
    <property type="term" value="F:DNA binding"/>
    <property type="evidence" value="ECO:0007669"/>
    <property type="project" value="UniProtKB-KW"/>
</dbReference>
<evidence type="ECO:0000313" key="13">
    <source>
        <dbReference type="EMBL" id="CAD5223713.1"/>
    </source>
</evidence>
<feature type="region of interest" description="Disordered" evidence="10">
    <location>
        <begin position="227"/>
        <end position="272"/>
    </location>
</feature>
<keyword evidence="1" id="KW-0645">Protease</keyword>
<organism evidence="13 14">
    <name type="scientific">Bursaphelenchus okinawaensis</name>
    <dbReference type="NCBI Taxonomy" id="465554"/>
    <lineage>
        <taxon>Eukaryota</taxon>
        <taxon>Metazoa</taxon>
        <taxon>Ecdysozoa</taxon>
        <taxon>Nematoda</taxon>
        <taxon>Chromadorea</taxon>
        <taxon>Rhabditida</taxon>
        <taxon>Tylenchina</taxon>
        <taxon>Tylenchomorpha</taxon>
        <taxon>Aphelenchoidea</taxon>
        <taxon>Aphelenchoididae</taxon>
        <taxon>Bursaphelenchus</taxon>
    </lineage>
</organism>
<keyword evidence="8" id="KW-0511">Multifunctional enzyme</keyword>
<feature type="domain" description="CCHC-type" evidence="11">
    <location>
        <begin position="214"/>
        <end position="231"/>
    </location>
</feature>
<dbReference type="SUPFAM" id="SSF56672">
    <property type="entry name" value="DNA/RNA polymerases"/>
    <property type="match status" value="1"/>
</dbReference>
<dbReference type="InterPro" id="IPR000477">
    <property type="entry name" value="RT_dom"/>
</dbReference>
<dbReference type="InterPro" id="IPR036875">
    <property type="entry name" value="Znf_CCHC_sf"/>
</dbReference>
<keyword evidence="4" id="KW-0540">Nuclease</keyword>
<dbReference type="GO" id="GO:0004190">
    <property type="term" value="F:aspartic-type endopeptidase activity"/>
    <property type="evidence" value="ECO:0007669"/>
    <property type="project" value="UniProtKB-KW"/>
</dbReference>
<evidence type="ECO:0000256" key="5">
    <source>
        <dbReference type="ARBA" id="ARBA00022750"/>
    </source>
</evidence>
<gene>
    <name evidence="13" type="ORF">BOKJ2_LOCUS10483</name>
</gene>
<dbReference type="GO" id="GO:0004519">
    <property type="term" value="F:endonuclease activity"/>
    <property type="evidence" value="ECO:0007669"/>
    <property type="project" value="UniProtKB-KW"/>
</dbReference>
<evidence type="ECO:0008006" key="15">
    <source>
        <dbReference type="Google" id="ProtNLM"/>
    </source>
</evidence>
<dbReference type="InterPro" id="IPR043502">
    <property type="entry name" value="DNA/RNA_pol_sf"/>
</dbReference>
<evidence type="ECO:0000256" key="9">
    <source>
        <dbReference type="PROSITE-ProRule" id="PRU00047"/>
    </source>
</evidence>
<evidence type="ECO:0000256" key="6">
    <source>
        <dbReference type="ARBA" id="ARBA00022759"/>
    </source>
</evidence>
<evidence type="ECO:0000256" key="8">
    <source>
        <dbReference type="ARBA" id="ARBA00023268"/>
    </source>
</evidence>
<dbReference type="FunFam" id="3.30.70.270:FF:000026">
    <property type="entry name" value="Transposon Ty3-G Gag-Pol polyprotein"/>
    <property type="match status" value="1"/>
</dbReference>
<dbReference type="SUPFAM" id="SSF57756">
    <property type="entry name" value="Retrovirus zinc finger-like domains"/>
    <property type="match status" value="1"/>
</dbReference>
<dbReference type="Proteomes" id="UP000783686">
    <property type="component" value="Unassembled WGS sequence"/>
</dbReference>
<comment type="caution">
    <text evidence="13">The sequence shown here is derived from an EMBL/GenBank/DDBJ whole genome shotgun (WGS) entry which is preliminary data.</text>
</comment>
<accession>A0A811L983</accession>
<dbReference type="EMBL" id="CAJFDH010000005">
    <property type="protein sequence ID" value="CAD5223713.1"/>
    <property type="molecule type" value="Genomic_DNA"/>
</dbReference>
<feature type="region of interest" description="Disordered" evidence="10">
    <location>
        <begin position="175"/>
        <end position="215"/>
    </location>
</feature>
<dbReference type="CDD" id="cd09274">
    <property type="entry name" value="RNase_HI_RT_Ty3"/>
    <property type="match status" value="1"/>
</dbReference>
<dbReference type="GO" id="GO:0006508">
    <property type="term" value="P:proteolysis"/>
    <property type="evidence" value="ECO:0007669"/>
    <property type="project" value="UniProtKB-KW"/>
</dbReference>
<keyword evidence="2" id="KW-0808">Transferase</keyword>
<keyword evidence="9" id="KW-0479">Metal-binding</keyword>
<dbReference type="Gene3D" id="3.30.70.270">
    <property type="match status" value="2"/>
</dbReference>
<dbReference type="GO" id="GO:0008270">
    <property type="term" value="F:zinc ion binding"/>
    <property type="evidence" value="ECO:0007669"/>
    <property type="project" value="UniProtKB-KW"/>
</dbReference>
<dbReference type="InterPro" id="IPR050951">
    <property type="entry name" value="Retrovirus_Pol_polyprotein"/>
</dbReference>
<dbReference type="PROSITE" id="PS50878">
    <property type="entry name" value="RT_POL"/>
    <property type="match status" value="1"/>
</dbReference>
<evidence type="ECO:0000259" key="11">
    <source>
        <dbReference type="PROSITE" id="PS50158"/>
    </source>
</evidence>
<keyword evidence="9" id="KW-0863">Zinc-finger</keyword>
<name>A0A811L983_9BILA</name>
<dbReference type="InterPro" id="IPR043128">
    <property type="entry name" value="Rev_trsase/Diguanyl_cyclase"/>
</dbReference>
<dbReference type="PROSITE" id="PS50158">
    <property type="entry name" value="ZF_CCHC"/>
    <property type="match status" value="1"/>
</dbReference>
<dbReference type="CDD" id="cd01647">
    <property type="entry name" value="RT_LTR"/>
    <property type="match status" value="1"/>
</dbReference>
<evidence type="ECO:0000256" key="2">
    <source>
        <dbReference type="ARBA" id="ARBA00022679"/>
    </source>
</evidence>
<keyword evidence="9" id="KW-0862">Zinc</keyword>
<evidence type="ECO:0000256" key="1">
    <source>
        <dbReference type="ARBA" id="ARBA00022670"/>
    </source>
</evidence>
<keyword evidence="6" id="KW-0255">Endonuclease</keyword>
<protein>
    <recommendedName>
        <fullName evidence="15">Reverse transcriptase</fullName>
    </recommendedName>
</protein>
<dbReference type="Pfam" id="PF00098">
    <property type="entry name" value="zf-CCHC"/>
    <property type="match status" value="1"/>
</dbReference>
<dbReference type="Gene3D" id="4.10.60.10">
    <property type="entry name" value="Zinc finger, CCHC-type"/>
    <property type="match status" value="1"/>
</dbReference>
<reference evidence="13" key="1">
    <citation type="submission" date="2020-09" db="EMBL/GenBank/DDBJ databases">
        <authorList>
            <person name="Kikuchi T."/>
        </authorList>
    </citation>
    <scope>NUCLEOTIDE SEQUENCE</scope>
    <source>
        <strain evidence="13">SH1</strain>
    </source>
</reference>
<feature type="domain" description="Reverse transcriptase" evidence="12">
    <location>
        <begin position="456"/>
        <end position="634"/>
    </location>
</feature>
<feature type="compositionally biased region" description="Acidic residues" evidence="10">
    <location>
        <begin position="263"/>
        <end position="272"/>
    </location>
</feature>
<dbReference type="AlphaFoldDB" id="A0A811L983"/>
<evidence type="ECO:0000256" key="7">
    <source>
        <dbReference type="ARBA" id="ARBA00023125"/>
    </source>
</evidence>
<dbReference type="Gene3D" id="3.10.10.10">
    <property type="entry name" value="HIV Type 1 Reverse Transcriptase, subunit A, domain 1"/>
    <property type="match status" value="1"/>
</dbReference>
<dbReference type="SUPFAM" id="SSF50630">
    <property type="entry name" value="Acid proteases"/>
    <property type="match status" value="1"/>
</dbReference>
<dbReference type="Proteomes" id="UP000614601">
    <property type="component" value="Unassembled WGS sequence"/>
</dbReference>
<dbReference type="Pfam" id="PF17919">
    <property type="entry name" value="RT_RNaseH_2"/>
    <property type="match status" value="1"/>
</dbReference>
<evidence type="ECO:0000256" key="10">
    <source>
        <dbReference type="SAM" id="MobiDB-lite"/>
    </source>
</evidence>
<dbReference type="PANTHER" id="PTHR37984">
    <property type="entry name" value="PROTEIN CBG26694"/>
    <property type="match status" value="1"/>
</dbReference>
<evidence type="ECO:0000256" key="3">
    <source>
        <dbReference type="ARBA" id="ARBA00022695"/>
    </source>
</evidence>
<dbReference type="InterPro" id="IPR041577">
    <property type="entry name" value="RT_RNaseH_2"/>
</dbReference>
<keyword evidence="3" id="KW-0548">Nucleotidyltransferase</keyword>
<feature type="compositionally biased region" description="Low complexity" evidence="10">
    <location>
        <begin position="237"/>
        <end position="248"/>
    </location>
</feature>
<keyword evidence="6" id="KW-0378">Hydrolase</keyword>
<dbReference type="SMART" id="SM00343">
    <property type="entry name" value="ZnF_C2HC"/>
    <property type="match status" value="1"/>
</dbReference>
<sequence>MSNASSACGHRGPGSFDPASMSWTSYSGLLNTYIQIANLTTDESKKLFLLQQIGSKVFHQLTVALNGQNAMDKTFEELCYTLKGIYDPPAMLAPIRHKIFSCRQKASQTSEEFIMEILSLSMKADLDSITNPREFVQVQAIIAGVRDDKTRVRLLEEENPSLERIRALVRTSEQARSAAQAMKPDSEHQGVVSYVDRRKPKKAFQGGKQNGNQRRCYNCGSTEHLVSNCPKKKGQGSHRQGGSRQNGRNQRRFNKKERINDTEWVDPDGDSDSDPPLHLLHMHVDEVDLHAVCPPTKLAVQINGQNFEMELDSGAAVSVIPEGVWDNVGKPQLTPTLGRLKAYGGTPLPLKGSCTVEMKFEGQTTCAKLRSYRQFKLDMGPYFVHQVVPPMPAFGLTVDQIKEKFAVLFDDSLGTYKGPDVELKFKKPPTPVFFRSRQIPFALRDKVDQELDKLEKSGEWKKVRHTDFASPLVIVPKPGDKIRLCVDFKRTINPQLDVDEHPIPTVESVFQSLNGGKTFSKIDLKAAFTQLKLSPDSQKICTVSTPRGLYQCTRLPFGIASAPAIFQSTIEKILQSIPNVAVYLDDITVTGQDDNKHAENLFAVLTRLQNAGLKVKASKCQFFEPKIMLLGHILTSEGIKAIPEKVEAIRKMPAPRNIKELSSVLGMIQYYAKFVKGLSSVAAPLNKLRKKACQWEWGSEQQFAFQELKKLLTSSEVLVHYNPQLPVRLSTDASDYGIGAQLEHIFPNGNIKVIGYASRTLTPAERNYSQIEKEGLGIIYGVTKFNQYLYGRRFTLLTDHQPLVRIFGPKMGLPTVAARRLQRWATFLMSYSFDIEYVPTDKFGNADGLSRLPNPDEKPDRATKVEDLTVNAVQDVIQYPIGLGQVRKAEKDKIMSQVKKYVQTGWLDKCPSDQLVQFYRKRHSLTLFRGALLKGN</sequence>
<dbReference type="OrthoDB" id="5829234at2759"/>